<dbReference type="RefSeq" id="WP_200270072.1">
    <property type="nucleotide sequence ID" value="NZ_JAENHN010000039.1"/>
</dbReference>
<protein>
    <submittedName>
        <fullName evidence="1">Uncharacterized protein</fullName>
    </submittedName>
</protein>
<comment type="caution">
    <text evidence="1">The sequence shown here is derived from an EMBL/GenBank/DDBJ whole genome shotgun (WGS) entry which is preliminary data.</text>
</comment>
<organism evidence="1 2">
    <name type="scientific">Clostridium yunnanense</name>
    <dbReference type="NCBI Taxonomy" id="2800325"/>
    <lineage>
        <taxon>Bacteria</taxon>
        <taxon>Bacillati</taxon>
        <taxon>Bacillota</taxon>
        <taxon>Clostridia</taxon>
        <taxon>Eubacteriales</taxon>
        <taxon>Clostridiaceae</taxon>
        <taxon>Clostridium</taxon>
    </lineage>
</organism>
<sequence length="55" mass="6722">MLKQILKKTKELLIGQHRESTNVDNSLLKYMSREDYAYFMGKAKDRKQKNKYIYY</sequence>
<proteinExistence type="predicted"/>
<keyword evidence="2" id="KW-1185">Reference proteome</keyword>
<dbReference type="EMBL" id="JAENHN010000039">
    <property type="protein sequence ID" value="MBK1811651.1"/>
    <property type="molecule type" value="Genomic_DNA"/>
</dbReference>
<name>A0ABS1EQG7_9CLOT</name>
<reference evidence="2" key="1">
    <citation type="submission" date="2021-01" db="EMBL/GenBank/DDBJ databases">
        <title>Genome public.</title>
        <authorList>
            <person name="Liu C."/>
            <person name="Sun Q."/>
        </authorList>
    </citation>
    <scope>NUCLEOTIDE SEQUENCE [LARGE SCALE GENOMIC DNA]</scope>
    <source>
        <strain evidence="2">YIM B02505</strain>
    </source>
</reference>
<evidence type="ECO:0000313" key="1">
    <source>
        <dbReference type="EMBL" id="MBK1811651.1"/>
    </source>
</evidence>
<gene>
    <name evidence="1" type="ORF">JHL18_13590</name>
</gene>
<evidence type="ECO:0000313" key="2">
    <source>
        <dbReference type="Proteomes" id="UP000596739"/>
    </source>
</evidence>
<dbReference type="Proteomes" id="UP000596739">
    <property type="component" value="Unassembled WGS sequence"/>
</dbReference>
<accession>A0ABS1EQG7</accession>